<evidence type="ECO:0000313" key="2">
    <source>
        <dbReference type="EMBL" id="GMG33303.1"/>
    </source>
</evidence>
<reference evidence="2" key="1">
    <citation type="submission" date="2023-04" db="EMBL/GenBank/DDBJ databases">
        <title>Aspergillus oryzae NBRC 4228.</title>
        <authorList>
            <person name="Ichikawa N."/>
            <person name="Sato H."/>
            <person name="Tonouchi N."/>
        </authorList>
    </citation>
    <scope>NUCLEOTIDE SEQUENCE</scope>
    <source>
        <strain evidence="2">NBRC 4228</strain>
    </source>
</reference>
<sequence>MLELPSSLSQLLEESLSRETPANIPLWYLHFTTSSNAKFECIPRDAHYLKLASVVFLTRIILRVFIEAMSSYPLWGLTMWTSTDGVRTEFDAIILAIGFDVQQFIAPMEIYGKSGRSLAMARIPWCAGLHGRLRAQFPQHGYLVCNILILALALLICRVKGMS</sequence>
<feature type="transmembrane region" description="Helical" evidence="1">
    <location>
        <begin position="140"/>
        <end position="157"/>
    </location>
</feature>
<comment type="caution">
    <text evidence="2">The sequence shown here is derived from an EMBL/GenBank/DDBJ whole genome shotgun (WGS) entry which is preliminary data.</text>
</comment>
<dbReference type="EMBL" id="BSYA01000115">
    <property type="protein sequence ID" value="GMG33303.1"/>
    <property type="molecule type" value="Genomic_DNA"/>
</dbReference>
<name>A0AAN4YRJ7_ASPOZ</name>
<gene>
    <name evidence="2" type="ORF">Aory04_000885000</name>
</gene>
<proteinExistence type="predicted"/>
<keyword evidence="1" id="KW-0812">Transmembrane</keyword>
<evidence type="ECO:0000256" key="1">
    <source>
        <dbReference type="SAM" id="Phobius"/>
    </source>
</evidence>
<evidence type="ECO:0000313" key="3">
    <source>
        <dbReference type="Proteomes" id="UP001165205"/>
    </source>
</evidence>
<keyword evidence="1" id="KW-1133">Transmembrane helix</keyword>
<keyword evidence="1" id="KW-0472">Membrane</keyword>
<protein>
    <submittedName>
        <fullName evidence="2">Unnamed protein product</fullName>
    </submittedName>
</protein>
<dbReference type="AlphaFoldDB" id="A0AAN4YRJ7"/>
<organism evidence="2 3">
    <name type="scientific">Aspergillus oryzae</name>
    <name type="common">Yellow koji mold</name>
    <dbReference type="NCBI Taxonomy" id="5062"/>
    <lineage>
        <taxon>Eukaryota</taxon>
        <taxon>Fungi</taxon>
        <taxon>Dikarya</taxon>
        <taxon>Ascomycota</taxon>
        <taxon>Pezizomycotina</taxon>
        <taxon>Eurotiomycetes</taxon>
        <taxon>Eurotiomycetidae</taxon>
        <taxon>Eurotiales</taxon>
        <taxon>Aspergillaceae</taxon>
        <taxon>Aspergillus</taxon>
        <taxon>Aspergillus subgen. Circumdati</taxon>
    </lineage>
</organism>
<dbReference type="Proteomes" id="UP001165205">
    <property type="component" value="Unassembled WGS sequence"/>
</dbReference>
<accession>A0AAN4YRJ7</accession>